<dbReference type="AlphaFoldDB" id="A0A2A9EQD4"/>
<dbReference type="CDD" id="cd07040">
    <property type="entry name" value="HP"/>
    <property type="match status" value="1"/>
</dbReference>
<dbReference type="SUPFAM" id="SSF53254">
    <property type="entry name" value="Phosphoglycerate mutase-like"/>
    <property type="match status" value="1"/>
</dbReference>
<protein>
    <submittedName>
        <fullName evidence="1">Broad specificity phosphatase PhoE</fullName>
    </submittedName>
</protein>
<sequence length="224" mass="23619">MPDDTAAVPQRLLLLRHGEVESHRGDVPVTPAGRERAAEVGRRLAAESPEKISVLTGETRRTRETAESIATGAREAGAEVDGPATAFALRNPDLYVAGQRVNMVSSVTALAEQLDGLDEQGAARVPFFAGFLAAPDRIGWWLHHASPPGDDAATVARRIRAFAGSLADRPRPGLTVAVTHSPVLRAVALAELGEDTGEPPWVAGLVLEIQPDRSVRTAVLAAAP</sequence>
<dbReference type="PANTHER" id="PTHR48100:SF1">
    <property type="entry name" value="HISTIDINE PHOSPHATASE FAMILY PROTEIN-RELATED"/>
    <property type="match status" value="1"/>
</dbReference>
<reference evidence="1 2" key="1">
    <citation type="submission" date="2017-10" db="EMBL/GenBank/DDBJ databases">
        <title>Sequencing the genomes of 1000 actinobacteria strains.</title>
        <authorList>
            <person name="Klenk H.-P."/>
        </authorList>
    </citation>
    <scope>NUCLEOTIDE SEQUENCE [LARGE SCALE GENOMIC DNA]</scope>
    <source>
        <strain evidence="1 2">DSM 21838</strain>
    </source>
</reference>
<gene>
    <name evidence="1" type="ORF">ATJ97_3656</name>
</gene>
<evidence type="ECO:0000313" key="2">
    <source>
        <dbReference type="Proteomes" id="UP000222106"/>
    </source>
</evidence>
<comment type="caution">
    <text evidence="1">The sequence shown here is derived from an EMBL/GenBank/DDBJ whole genome shotgun (WGS) entry which is preliminary data.</text>
</comment>
<organism evidence="1 2">
    <name type="scientific">Georgenia soli</name>
    <dbReference type="NCBI Taxonomy" id="638953"/>
    <lineage>
        <taxon>Bacteria</taxon>
        <taxon>Bacillati</taxon>
        <taxon>Actinomycetota</taxon>
        <taxon>Actinomycetes</taxon>
        <taxon>Micrococcales</taxon>
        <taxon>Bogoriellaceae</taxon>
        <taxon>Georgenia</taxon>
    </lineage>
</organism>
<dbReference type="EMBL" id="PDJI01000004">
    <property type="protein sequence ID" value="PFG41108.1"/>
    <property type="molecule type" value="Genomic_DNA"/>
</dbReference>
<dbReference type="SMART" id="SM00855">
    <property type="entry name" value="PGAM"/>
    <property type="match status" value="1"/>
</dbReference>
<dbReference type="Proteomes" id="UP000222106">
    <property type="component" value="Unassembled WGS sequence"/>
</dbReference>
<dbReference type="InterPro" id="IPR029033">
    <property type="entry name" value="His_PPase_superfam"/>
</dbReference>
<dbReference type="OrthoDB" id="152396at2"/>
<dbReference type="RefSeq" id="WP_098484920.1">
    <property type="nucleotide sequence ID" value="NZ_PDJI01000004.1"/>
</dbReference>
<dbReference type="InterPro" id="IPR050275">
    <property type="entry name" value="PGM_Phosphatase"/>
</dbReference>
<dbReference type="GO" id="GO:0005737">
    <property type="term" value="C:cytoplasm"/>
    <property type="evidence" value="ECO:0007669"/>
    <property type="project" value="TreeGrafter"/>
</dbReference>
<dbReference type="Pfam" id="PF00300">
    <property type="entry name" value="His_Phos_1"/>
    <property type="match status" value="1"/>
</dbReference>
<dbReference type="Gene3D" id="3.40.50.1240">
    <property type="entry name" value="Phosphoglycerate mutase-like"/>
    <property type="match status" value="1"/>
</dbReference>
<evidence type="ECO:0000313" key="1">
    <source>
        <dbReference type="EMBL" id="PFG41108.1"/>
    </source>
</evidence>
<accession>A0A2A9EQD4</accession>
<proteinExistence type="predicted"/>
<dbReference type="GO" id="GO:0016791">
    <property type="term" value="F:phosphatase activity"/>
    <property type="evidence" value="ECO:0007669"/>
    <property type="project" value="TreeGrafter"/>
</dbReference>
<dbReference type="PANTHER" id="PTHR48100">
    <property type="entry name" value="BROAD-SPECIFICITY PHOSPHATASE YOR283W-RELATED"/>
    <property type="match status" value="1"/>
</dbReference>
<keyword evidence="2" id="KW-1185">Reference proteome</keyword>
<name>A0A2A9EQD4_9MICO</name>
<dbReference type="InterPro" id="IPR013078">
    <property type="entry name" value="His_Pase_superF_clade-1"/>
</dbReference>